<protein>
    <submittedName>
        <fullName evidence="2">Uncharacterized protein</fullName>
    </submittedName>
</protein>
<accession>A0A6H2A0V7</accession>
<dbReference type="AlphaFoldDB" id="A0A6H2A0V7"/>
<feature type="compositionally biased region" description="Basic and acidic residues" evidence="1">
    <location>
        <begin position="58"/>
        <end position="79"/>
    </location>
</feature>
<gene>
    <name evidence="2" type="ORF">TM448A03460_0013</name>
    <name evidence="3" type="ORF">TM448B00540_0003</name>
</gene>
<name>A0A6H2A0V7_9ZZZZ</name>
<organism evidence="2">
    <name type="scientific">viral metagenome</name>
    <dbReference type="NCBI Taxonomy" id="1070528"/>
    <lineage>
        <taxon>unclassified sequences</taxon>
        <taxon>metagenomes</taxon>
        <taxon>organismal metagenomes</taxon>
    </lineage>
</organism>
<evidence type="ECO:0000313" key="2">
    <source>
        <dbReference type="EMBL" id="QJA53369.1"/>
    </source>
</evidence>
<dbReference type="EMBL" id="MT144630">
    <property type="protein sequence ID" value="QJH95813.1"/>
    <property type="molecule type" value="Genomic_DNA"/>
</dbReference>
<proteinExistence type="predicted"/>
<reference evidence="2" key="1">
    <citation type="submission" date="2020-03" db="EMBL/GenBank/DDBJ databases">
        <title>The deep terrestrial virosphere.</title>
        <authorList>
            <person name="Holmfeldt K."/>
            <person name="Nilsson E."/>
            <person name="Simone D."/>
            <person name="Lopez-Fernandez M."/>
            <person name="Wu X."/>
            <person name="de Brujin I."/>
            <person name="Lundin D."/>
            <person name="Andersson A."/>
            <person name="Bertilsson S."/>
            <person name="Dopson M."/>
        </authorList>
    </citation>
    <scope>NUCLEOTIDE SEQUENCE</scope>
    <source>
        <strain evidence="2">TM448A03460</strain>
        <strain evidence="3">TM448B00540</strain>
    </source>
</reference>
<evidence type="ECO:0000256" key="1">
    <source>
        <dbReference type="SAM" id="MobiDB-lite"/>
    </source>
</evidence>
<feature type="region of interest" description="Disordered" evidence="1">
    <location>
        <begin position="1"/>
        <end position="79"/>
    </location>
</feature>
<dbReference type="EMBL" id="MT144416">
    <property type="protein sequence ID" value="QJA53369.1"/>
    <property type="molecule type" value="Genomic_DNA"/>
</dbReference>
<feature type="compositionally biased region" description="Basic residues" evidence="1">
    <location>
        <begin position="35"/>
        <end position="57"/>
    </location>
</feature>
<sequence>MPKRAGKGSHGSLGKAGSTRVRNPMRWDLFDRKSKSGYKLRNKRKSKIPRISNRRKYNREFILDTKRDNKQERKGRYSR</sequence>
<evidence type="ECO:0000313" key="3">
    <source>
        <dbReference type="EMBL" id="QJH95813.1"/>
    </source>
</evidence>